<dbReference type="AlphaFoldDB" id="A0A409XHA5"/>
<comment type="caution">
    <text evidence="2">The sequence shown here is derived from an EMBL/GenBank/DDBJ whole genome shotgun (WGS) entry which is preliminary data.</text>
</comment>
<name>A0A409XHA5_PSICY</name>
<evidence type="ECO:0000256" key="1">
    <source>
        <dbReference type="SAM" id="MobiDB-lite"/>
    </source>
</evidence>
<proteinExistence type="predicted"/>
<keyword evidence="3" id="KW-1185">Reference proteome</keyword>
<evidence type="ECO:0000313" key="2">
    <source>
        <dbReference type="EMBL" id="PPQ90120.1"/>
    </source>
</evidence>
<reference evidence="2 3" key="1">
    <citation type="journal article" date="2018" name="Evol. Lett.">
        <title>Horizontal gene cluster transfer increased hallucinogenic mushroom diversity.</title>
        <authorList>
            <person name="Reynolds H.T."/>
            <person name="Vijayakumar V."/>
            <person name="Gluck-Thaler E."/>
            <person name="Korotkin H.B."/>
            <person name="Matheny P.B."/>
            <person name="Slot J.C."/>
        </authorList>
    </citation>
    <scope>NUCLEOTIDE SEQUENCE [LARGE SCALE GENOMIC DNA]</scope>
    <source>
        <strain evidence="2 3">2631</strain>
    </source>
</reference>
<organism evidence="2 3">
    <name type="scientific">Psilocybe cyanescens</name>
    <dbReference type="NCBI Taxonomy" id="93625"/>
    <lineage>
        <taxon>Eukaryota</taxon>
        <taxon>Fungi</taxon>
        <taxon>Dikarya</taxon>
        <taxon>Basidiomycota</taxon>
        <taxon>Agaricomycotina</taxon>
        <taxon>Agaricomycetes</taxon>
        <taxon>Agaricomycetidae</taxon>
        <taxon>Agaricales</taxon>
        <taxon>Agaricineae</taxon>
        <taxon>Strophariaceae</taxon>
        <taxon>Psilocybe</taxon>
    </lineage>
</organism>
<dbReference type="EMBL" id="NHYD01001701">
    <property type="protein sequence ID" value="PPQ90120.1"/>
    <property type="molecule type" value="Genomic_DNA"/>
</dbReference>
<accession>A0A409XHA5</accession>
<evidence type="ECO:0000313" key="3">
    <source>
        <dbReference type="Proteomes" id="UP000283269"/>
    </source>
</evidence>
<feature type="region of interest" description="Disordered" evidence="1">
    <location>
        <begin position="47"/>
        <end position="66"/>
    </location>
</feature>
<dbReference type="Proteomes" id="UP000283269">
    <property type="component" value="Unassembled WGS sequence"/>
</dbReference>
<gene>
    <name evidence="2" type="ORF">CVT25_012283</name>
</gene>
<sequence length="66" mass="7416">MDIIAGLEEVIGWKWNWAKGGPTIHTACRRPTTAYSTASTRWKTKYIPTLDHSGPSTAKNREDSRV</sequence>
<dbReference type="InParanoid" id="A0A409XHA5"/>
<protein>
    <submittedName>
        <fullName evidence="2">Uncharacterized protein</fullName>
    </submittedName>
</protein>